<name>A0A015IJR6_RHIIW</name>
<evidence type="ECO:0000313" key="2">
    <source>
        <dbReference type="Proteomes" id="UP000022910"/>
    </source>
</evidence>
<dbReference type="AlphaFoldDB" id="A0A015IJR6"/>
<gene>
    <name evidence="1" type="ORF">RirG_235320</name>
</gene>
<dbReference type="Proteomes" id="UP000022910">
    <property type="component" value="Unassembled WGS sequence"/>
</dbReference>
<dbReference type="EMBL" id="JEMT01028497">
    <property type="protein sequence ID" value="EXX54350.1"/>
    <property type="molecule type" value="Genomic_DNA"/>
</dbReference>
<reference evidence="1 2" key="1">
    <citation type="submission" date="2014-02" db="EMBL/GenBank/DDBJ databases">
        <title>Single nucleus genome sequencing reveals high similarity among nuclei of an endomycorrhizal fungus.</title>
        <authorList>
            <person name="Lin K."/>
            <person name="Geurts R."/>
            <person name="Zhang Z."/>
            <person name="Limpens E."/>
            <person name="Saunders D.G."/>
            <person name="Mu D."/>
            <person name="Pang E."/>
            <person name="Cao H."/>
            <person name="Cha H."/>
            <person name="Lin T."/>
            <person name="Zhou Q."/>
            <person name="Shang Y."/>
            <person name="Li Y."/>
            <person name="Ivanov S."/>
            <person name="Sharma T."/>
            <person name="Velzen R.V."/>
            <person name="Ruijter N.D."/>
            <person name="Aanen D.K."/>
            <person name="Win J."/>
            <person name="Kamoun S."/>
            <person name="Bisseling T."/>
            <person name="Huang S."/>
        </authorList>
    </citation>
    <scope>NUCLEOTIDE SEQUENCE [LARGE SCALE GENOMIC DNA]</scope>
    <source>
        <strain evidence="2">DAOM197198w</strain>
    </source>
</reference>
<sequence length="60" mass="7009">MGYYPDQGEYRKNLCNLVIEVTDAQYNYETKLLEILSEVIPELPTVSGSLKQSERKKREK</sequence>
<accession>A0A015IJR6</accession>
<evidence type="ECO:0000313" key="1">
    <source>
        <dbReference type="EMBL" id="EXX54350.1"/>
    </source>
</evidence>
<proteinExistence type="predicted"/>
<protein>
    <submittedName>
        <fullName evidence="1">Uncharacterized protein</fullName>
    </submittedName>
</protein>
<dbReference type="HOGENOM" id="CLU_2943023_0_0_1"/>
<comment type="caution">
    <text evidence="1">The sequence shown here is derived from an EMBL/GenBank/DDBJ whole genome shotgun (WGS) entry which is preliminary data.</text>
</comment>
<keyword evidence="2" id="KW-1185">Reference proteome</keyword>
<organism evidence="1 2">
    <name type="scientific">Rhizophagus irregularis (strain DAOM 197198w)</name>
    <name type="common">Glomus intraradices</name>
    <dbReference type="NCBI Taxonomy" id="1432141"/>
    <lineage>
        <taxon>Eukaryota</taxon>
        <taxon>Fungi</taxon>
        <taxon>Fungi incertae sedis</taxon>
        <taxon>Mucoromycota</taxon>
        <taxon>Glomeromycotina</taxon>
        <taxon>Glomeromycetes</taxon>
        <taxon>Glomerales</taxon>
        <taxon>Glomeraceae</taxon>
        <taxon>Rhizophagus</taxon>
    </lineage>
</organism>